<evidence type="ECO:0000256" key="2">
    <source>
        <dbReference type="ARBA" id="ARBA00006382"/>
    </source>
</evidence>
<dbReference type="InterPro" id="IPR006096">
    <property type="entry name" value="Glu/Leu/Phe/Val/Trp_DH_C"/>
</dbReference>
<feature type="active site" description="Proton donor/acceptor" evidence="5">
    <location>
        <position position="80"/>
    </location>
</feature>
<dbReference type="RefSeq" id="WP_111568992.1">
    <property type="nucleotide sequence ID" value="NZ_PIPK01000004.1"/>
</dbReference>
<name>A0A327X2P4_9GAMM</name>
<evidence type="ECO:0000256" key="7">
    <source>
        <dbReference type="RuleBase" id="RU004417"/>
    </source>
</evidence>
<dbReference type="GO" id="GO:0016639">
    <property type="term" value="F:oxidoreductase activity, acting on the CH-NH2 group of donors, NAD or NADP as acceptor"/>
    <property type="evidence" value="ECO:0007669"/>
    <property type="project" value="InterPro"/>
</dbReference>
<keyword evidence="12" id="KW-1185">Reference proteome</keyword>
<dbReference type="PANTHER" id="PTHR42722:SF1">
    <property type="entry name" value="VALINE DEHYDROGENASE"/>
    <property type="match status" value="1"/>
</dbReference>
<protein>
    <submittedName>
        <fullName evidence="10">Amino acid dehydrogenase</fullName>
    </submittedName>
    <submittedName>
        <fullName evidence="9">Leucine dehydrogenase</fullName>
    </submittedName>
</protein>
<dbReference type="InterPro" id="IPR046346">
    <property type="entry name" value="Aminoacid_DH-like_N_sf"/>
</dbReference>
<reference evidence="10 12" key="1">
    <citation type="journal article" date="2018" name="Front. Microbiol.">
        <title>Genome-Based Analysis Reveals the Taxonomy and Diversity of the Family Idiomarinaceae.</title>
        <authorList>
            <person name="Liu Y."/>
            <person name="Lai Q."/>
            <person name="Shao Z."/>
        </authorList>
    </citation>
    <scope>NUCLEOTIDE SEQUENCE [LARGE SCALE GENOMIC DNA]</scope>
    <source>
        <strain evidence="10 12">CF12-14</strain>
    </source>
</reference>
<evidence type="ECO:0000313" key="9">
    <source>
        <dbReference type="EMBL" id="RAJ98902.1"/>
    </source>
</evidence>
<sequence>MSVFDHAEFDNHEEVVFCHDEATGLKAIIAVHDTTMGPSLGGTRMWNYASSEEALTDVLRLSRGMTYKSALAGLPLGGGKAVIIGNAKTDKSPELFKAYGRFVDSLGGKYITAEDVNIRTSDIELVATQTRFVAGTEGKAGDPSPHTALGTYLGVKAAAKHAFGSDDLKGLKVAVQGIGAVGYDFAAYLAKEGAILTVCDVNQDAVDKAVKELGATAVSIDDVYDVDMDIFAPCALGATVNDATLQRIGAKVIAGSANNQLATPAHDKIVQDMGILYAPDYVINAGGVIHVCSEASAMSTEETAARVRAIYDTLDRIFTRAKAENRPTGEIADEMAREILAAKAASRG</sequence>
<evidence type="ECO:0000256" key="5">
    <source>
        <dbReference type="PIRSR" id="PIRSR000188-1"/>
    </source>
</evidence>
<dbReference type="GO" id="GO:0000166">
    <property type="term" value="F:nucleotide binding"/>
    <property type="evidence" value="ECO:0007669"/>
    <property type="project" value="UniProtKB-KW"/>
</dbReference>
<dbReference type="AlphaFoldDB" id="A0A327X2P4"/>
<dbReference type="Gene3D" id="3.40.50.720">
    <property type="entry name" value="NAD(P)-binding Rossmann-like Domain"/>
    <property type="match status" value="1"/>
</dbReference>
<dbReference type="Gene3D" id="3.40.50.10860">
    <property type="entry name" value="Leucine Dehydrogenase, chain A, domain 1"/>
    <property type="match status" value="1"/>
</dbReference>
<accession>A0A327X2P4</accession>
<dbReference type="PANTHER" id="PTHR42722">
    <property type="entry name" value="LEUCINE DEHYDROGENASE"/>
    <property type="match status" value="1"/>
</dbReference>
<keyword evidence="6" id="KW-0547">Nucleotide-binding</keyword>
<proteinExistence type="inferred from homology"/>
<keyword evidence="4 6" id="KW-0520">NAD</keyword>
<dbReference type="InterPro" id="IPR006095">
    <property type="entry name" value="Glu/Leu/Phe/Val/Trp_DH"/>
</dbReference>
<dbReference type="PRINTS" id="PR00082">
    <property type="entry name" value="GLFDHDRGNASE"/>
</dbReference>
<reference evidence="9 11" key="2">
    <citation type="submission" date="2018-06" db="EMBL/GenBank/DDBJ databases">
        <title>Genomic Encyclopedia of Type Strains, Phase III (KMG-III): the genomes of soil and plant-associated and newly described type strains.</title>
        <authorList>
            <person name="Whitman W."/>
        </authorList>
    </citation>
    <scope>NUCLEOTIDE SEQUENCE [LARGE SCALE GENOMIC DNA]</scope>
    <source>
        <strain evidence="9 11">CGMCC 1.15366</strain>
    </source>
</reference>
<dbReference type="Pfam" id="PF02812">
    <property type="entry name" value="ELFV_dehydrog_N"/>
    <property type="match status" value="1"/>
</dbReference>
<comment type="similarity">
    <text evidence="2 7">Belongs to the Glu/Leu/Phe/Val dehydrogenases family.</text>
</comment>
<keyword evidence="3 7" id="KW-0560">Oxidoreductase</keyword>
<dbReference type="OrthoDB" id="9803297at2"/>
<dbReference type="CDD" id="cd01075">
    <property type="entry name" value="NAD_bind_Leu_Phe_Val_DH"/>
    <property type="match status" value="1"/>
</dbReference>
<evidence type="ECO:0000313" key="10">
    <source>
        <dbReference type="EMBL" id="RUO25046.1"/>
    </source>
</evidence>
<dbReference type="Pfam" id="PF00208">
    <property type="entry name" value="ELFV_dehydrog"/>
    <property type="match status" value="1"/>
</dbReference>
<dbReference type="SUPFAM" id="SSF53223">
    <property type="entry name" value="Aminoacid dehydrogenase-like, N-terminal domain"/>
    <property type="match status" value="1"/>
</dbReference>
<dbReference type="EMBL" id="PIPK01000004">
    <property type="protein sequence ID" value="RUO25046.1"/>
    <property type="molecule type" value="Genomic_DNA"/>
</dbReference>
<dbReference type="PIRSF" id="PIRSF000188">
    <property type="entry name" value="Phe_leu_dh"/>
    <property type="match status" value="1"/>
</dbReference>
<evidence type="ECO:0000256" key="6">
    <source>
        <dbReference type="PIRSR" id="PIRSR000188-2"/>
    </source>
</evidence>
<evidence type="ECO:0000313" key="12">
    <source>
        <dbReference type="Proteomes" id="UP000287865"/>
    </source>
</evidence>
<comment type="caution">
    <text evidence="9">The sequence shown here is derived from an EMBL/GenBank/DDBJ whole genome shotgun (WGS) entry which is preliminary data.</text>
</comment>
<dbReference type="InterPro" id="IPR016211">
    <property type="entry name" value="Glu/Phe/Leu/Val/Trp_DH_bac/arc"/>
</dbReference>
<feature type="domain" description="Glutamate/phenylalanine/leucine/valine/L-tryptophan dehydrogenase C-terminal" evidence="8">
    <location>
        <begin position="141"/>
        <end position="348"/>
    </location>
</feature>
<evidence type="ECO:0000256" key="1">
    <source>
        <dbReference type="ARBA" id="ARBA00003868"/>
    </source>
</evidence>
<dbReference type="Proteomes" id="UP000249203">
    <property type="component" value="Unassembled WGS sequence"/>
</dbReference>
<dbReference type="InterPro" id="IPR006097">
    <property type="entry name" value="Glu/Leu/Phe/Val/Trp_DH_dimer"/>
</dbReference>
<dbReference type="GO" id="GO:0006520">
    <property type="term" value="P:amino acid metabolic process"/>
    <property type="evidence" value="ECO:0007669"/>
    <property type="project" value="InterPro"/>
</dbReference>
<evidence type="ECO:0000256" key="4">
    <source>
        <dbReference type="ARBA" id="ARBA00023027"/>
    </source>
</evidence>
<organism evidence="9 11">
    <name type="scientific">Aliidiomarina maris</name>
    <dbReference type="NCBI Taxonomy" id="531312"/>
    <lineage>
        <taxon>Bacteria</taxon>
        <taxon>Pseudomonadati</taxon>
        <taxon>Pseudomonadota</taxon>
        <taxon>Gammaproteobacteria</taxon>
        <taxon>Alteromonadales</taxon>
        <taxon>Idiomarinaceae</taxon>
        <taxon>Aliidiomarina</taxon>
    </lineage>
</organism>
<feature type="binding site" evidence="6">
    <location>
        <begin position="177"/>
        <end position="182"/>
    </location>
    <ligand>
        <name>NAD(+)</name>
        <dbReference type="ChEBI" id="CHEBI:57540"/>
    </ligand>
</feature>
<dbReference type="FunFam" id="3.40.50.10860:FF:000010">
    <property type="entry name" value="Leucine dehydrogenase"/>
    <property type="match status" value="1"/>
</dbReference>
<gene>
    <name evidence="9" type="ORF">B0I24_104104</name>
    <name evidence="10" type="ORF">CWE07_06095</name>
</gene>
<comment type="function">
    <text evidence="1">Catalyzes the reversible oxidative deamination of glutamate to alpha-ketoglutarate and ammonia.</text>
</comment>
<dbReference type="SUPFAM" id="SSF51735">
    <property type="entry name" value="NAD(P)-binding Rossmann-fold domains"/>
    <property type="match status" value="1"/>
</dbReference>
<evidence type="ECO:0000256" key="3">
    <source>
        <dbReference type="ARBA" id="ARBA00023002"/>
    </source>
</evidence>
<dbReference type="SMART" id="SM00839">
    <property type="entry name" value="ELFV_dehydrog"/>
    <property type="match status" value="1"/>
</dbReference>
<dbReference type="InterPro" id="IPR036291">
    <property type="entry name" value="NAD(P)-bd_dom_sf"/>
</dbReference>
<evidence type="ECO:0000259" key="8">
    <source>
        <dbReference type="SMART" id="SM00839"/>
    </source>
</evidence>
<evidence type="ECO:0000313" key="11">
    <source>
        <dbReference type="Proteomes" id="UP000249203"/>
    </source>
</evidence>
<dbReference type="EMBL" id="QLMD01000004">
    <property type="protein sequence ID" value="RAJ98902.1"/>
    <property type="molecule type" value="Genomic_DNA"/>
</dbReference>
<dbReference type="Proteomes" id="UP000287865">
    <property type="component" value="Unassembled WGS sequence"/>
</dbReference>